<name>A0A2S9Q7X0_9HYPH</name>
<evidence type="ECO:0000313" key="2">
    <source>
        <dbReference type="Proteomes" id="UP000237682"/>
    </source>
</evidence>
<protein>
    <recommendedName>
        <fullName evidence="3">HTH merR-type domain-containing protein</fullName>
    </recommendedName>
</protein>
<dbReference type="SUPFAM" id="SSF46955">
    <property type="entry name" value="Putative DNA-binding domain"/>
    <property type="match status" value="1"/>
</dbReference>
<organism evidence="1 2">
    <name type="scientific">Labrys okinawensis</name>
    <dbReference type="NCBI Taxonomy" id="346911"/>
    <lineage>
        <taxon>Bacteria</taxon>
        <taxon>Pseudomonadati</taxon>
        <taxon>Pseudomonadota</taxon>
        <taxon>Alphaproteobacteria</taxon>
        <taxon>Hyphomicrobiales</taxon>
        <taxon>Xanthobacteraceae</taxon>
        <taxon>Labrys</taxon>
    </lineage>
</organism>
<dbReference type="InterPro" id="IPR009061">
    <property type="entry name" value="DNA-bd_dom_put_sf"/>
</dbReference>
<evidence type="ECO:0008006" key="3">
    <source>
        <dbReference type="Google" id="ProtNLM"/>
    </source>
</evidence>
<evidence type="ECO:0000313" key="1">
    <source>
        <dbReference type="EMBL" id="PRH85452.1"/>
    </source>
</evidence>
<dbReference type="Proteomes" id="UP000237682">
    <property type="component" value="Unassembled WGS sequence"/>
</dbReference>
<gene>
    <name evidence="1" type="ORF">C5L14_20905</name>
</gene>
<comment type="caution">
    <text evidence="1">The sequence shown here is derived from an EMBL/GenBank/DDBJ whole genome shotgun (WGS) entry which is preliminary data.</text>
</comment>
<reference evidence="1 2" key="1">
    <citation type="submission" date="2018-02" db="EMBL/GenBank/DDBJ databases">
        <title>Whole genome sequencing of endophytic bacterium.</title>
        <authorList>
            <person name="Eedara R."/>
            <person name="Podile A.R."/>
        </authorList>
    </citation>
    <scope>NUCLEOTIDE SEQUENCE [LARGE SCALE GENOMIC DNA]</scope>
    <source>
        <strain evidence="1 2">RP1T</strain>
    </source>
</reference>
<dbReference type="EMBL" id="PUEJ01000008">
    <property type="protein sequence ID" value="PRH85452.1"/>
    <property type="molecule type" value="Genomic_DNA"/>
</dbReference>
<accession>A0A2S9Q7X0</accession>
<sequence length="80" mass="8825">MLTIVNQTMGVAMVQREHWHAADAVAEAGIPKPTLLCWIKQGKIAEAAKRDGNGWRLFDRREVDEIIALASATVPSEGRK</sequence>
<keyword evidence="2" id="KW-1185">Reference proteome</keyword>
<proteinExistence type="predicted"/>
<dbReference type="AlphaFoldDB" id="A0A2S9Q7X0"/>